<accession>E4YDK4</accession>
<feature type="transmembrane region" description="Helical" evidence="1">
    <location>
        <begin position="530"/>
        <end position="552"/>
    </location>
</feature>
<gene>
    <name evidence="2" type="ORF">GSOID_T00021539001</name>
</gene>
<proteinExistence type="predicted"/>
<organism evidence="2">
    <name type="scientific">Oikopleura dioica</name>
    <name type="common">Tunicate</name>
    <dbReference type="NCBI Taxonomy" id="34765"/>
    <lineage>
        <taxon>Eukaryota</taxon>
        <taxon>Metazoa</taxon>
        <taxon>Chordata</taxon>
        <taxon>Tunicata</taxon>
        <taxon>Appendicularia</taxon>
        <taxon>Copelata</taxon>
        <taxon>Oikopleuridae</taxon>
        <taxon>Oikopleura</taxon>
    </lineage>
</organism>
<keyword evidence="1" id="KW-1133">Transmembrane helix</keyword>
<keyword evidence="1" id="KW-0812">Transmembrane</keyword>
<keyword evidence="1" id="KW-0472">Membrane</keyword>
<feature type="transmembrane region" description="Helical" evidence="1">
    <location>
        <begin position="454"/>
        <end position="476"/>
    </location>
</feature>
<feature type="transmembrane region" description="Helical" evidence="1">
    <location>
        <begin position="371"/>
        <end position="390"/>
    </location>
</feature>
<dbReference type="Proteomes" id="UP000011014">
    <property type="component" value="Unassembled WGS sequence"/>
</dbReference>
<sequence length="779" mass="88309">MANVFPDLQVNTVDVQKFKQTKNGQVLFAFNFIIDFTGEIIPEVFQVELSNVIQEFAKKEEEPSPRSDERKIIFNFTDFTFEIMDYSDYLRSKLLKTDASSLPEALSYLLRCNNCSVFQSKPEKDIESRKGSPMMNSIVGSATVCDLCEAKNSSLFVQVKASGIPPFSGQLMGLSKNLQINTIVILDQSFPFDVSVGIFNTPLWIEDGIDFFFFKLEDSVGSTGSVEIKVSREGCEKAETTDKDVSKRQQLAIVQAAFNAIGNIKKVEFVGFINTTSNCDGCIVLDFVLTFYETQIKEANGEFDDILQNGMVSAAKILRALSGNKIFVSQTIKPKQHPPVSRFIQFLFATAFLQVLYLVYILFIKTPEKTFIWKATVSAMATLTAVQIYFEGETFLNYLNGEGLIFSPAPTVIGFMAYLPVVLSLALLLRVFFIVKFKRKWGVTELEKLYPTQTFLLLLNLLLHDVPELVVCYFFYTRYKPQSFDLRVSALIPLAIAPFSAFLTTALQIRDLLQYKNNFDLSRTKLFVNVSLLPIILVTPCLKSAVLISTLFTQLMTFTTGASFDPKLQILHNVSLNSMNVSKIENEYGTQVIDGLEDSVIKEMFRPRQTTCVDVSLNFQPESDLVEIISRPSPFKQNCINNLEWAFLLVVPMFLFGMISLLTLLLVMSAQFKISFLEKSDFAQKLKNSLGLHSYMADFLTFKIAEETQKDDFHRDPLIKNLIQEDLIDGLSSLKEEKFWINKRKSESENIISEEPRKTEPLSQFEAEILSNIFESNKK</sequence>
<protein>
    <recommendedName>
        <fullName evidence="3">Transmembrane protein</fullName>
    </recommendedName>
</protein>
<feature type="transmembrane region" description="Helical" evidence="1">
    <location>
        <begin position="410"/>
        <end position="433"/>
    </location>
</feature>
<dbReference type="AlphaFoldDB" id="E4YDK4"/>
<feature type="transmembrane region" description="Helical" evidence="1">
    <location>
        <begin position="488"/>
        <end position="509"/>
    </location>
</feature>
<reference evidence="2" key="1">
    <citation type="journal article" date="2010" name="Science">
        <title>Plasticity of animal genome architecture unmasked by rapid evolution of a pelagic tunicate.</title>
        <authorList>
            <person name="Denoeud F."/>
            <person name="Henriet S."/>
            <person name="Mungpakdee S."/>
            <person name="Aury J.M."/>
            <person name="Da Silva C."/>
            <person name="Brinkmann H."/>
            <person name="Mikhaleva J."/>
            <person name="Olsen L.C."/>
            <person name="Jubin C."/>
            <person name="Canestro C."/>
            <person name="Bouquet J.M."/>
            <person name="Danks G."/>
            <person name="Poulain J."/>
            <person name="Campsteijn C."/>
            <person name="Adamski M."/>
            <person name="Cross I."/>
            <person name="Yadetie F."/>
            <person name="Muffato M."/>
            <person name="Louis A."/>
            <person name="Butcher S."/>
            <person name="Tsagkogeorga G."/>
            <person name="Konrad A."/>
            <person name="Singh S."/>
            <person name="Jensen M.F."/>
            <person name="Cong E.H."/>
            <person name="Eikeseth-Otteraa H."/>
            <person name="Noel B."/>
            <person name="Anthouard V."/>
            <person name="Porcel B.M."/>
            <person name="Kachouri-Lafond R."/>
            <person name="Nishino A."/>
            <person name="Ugolini M."/>
            <person name="Chourrout P."/>
            <person name="Nishida H."/>
            <person name="Aasland R."/>
            <person name="Huzurbazar S."/>
            <person name="Westhof E."/>
            <person name="Delsuc F."/>
            <person name="Lehrach H."/>
            <person name="Reinhardt R."/>
            <person name="Weissenbach J."/>
            <person name="Roy S.W."/>
            <person name="Artiguenave F."/>
            <person name="Postlethwait J.H."/>
            <person name="Manak J.R."/>
            <person name="Thompson E.M."/>
            <person name="Jaillon O."/>
            <person name="Du Pasquier L."/>
            <person name="Boudinot P."/>
            <person name="Liberles D.A."/>
            <person name="Volff J.N."/>
            <person name="Philippe H."/>
            <person name="Lenhard B."/>
            <person name="Roest Crollius H."/>
            <person name="Wincker P."/>
            <person name="Chourrout D."/>
        </authorList>
    </citation>
    <scope>NUCLEOTIDE SEQUENCE [LARGE SCALE GENOMIC DNA]</scope>
</reference>
<feature type="transmembrane region" description="Helical" evidence="1">
    <location>
        <begin position="343"/>
        <end position="364"/>
    </location>
</feature>
<evidence type="ECO:0000256" key="1">
    <source>
        <dbReference type="SAM" id="Phobius"/>
    </source>
</evidence>
<name>E4YDK4_OIKDI</name>
<evidence type="ECO:0000313" key="2">
    <source>
        <dbReference type="EMBL" id="CBY33615.1"/>
    </source>
</evidence>
<evidence type="ECO:0008006" key="3">
    <source>
        <dbReference type="Google" id="ProtNLM"/>
    </source>
</evidence>
<dbReference type="EMBL" id="FN654431">
    <property type="protein sequence ID" value="CBY33615.1"/>
    <property type="molecule type" value="Genomic_DNA"/>
</dbReference>
<feature type="transmembrane region" description="Helical" evidence="1">
    <location>
        <begin position="645"/>
        <end position="667"/>
    </location>
</feature>